<sequence>MKENNFWRNVNVLITGASGLLGSEMVSQLLNKGANVVTIVRDTVPKSRFFLENLNSKVTITRGDIEDYSFVERVMAEYEINTVFHLAAQPIVKIANSSPLGTFNANIKGTWNVLEAARNHMSTVKSVVVASSDKAYGTSPILPYDESVPLRGQHPYDVSKSCVDLLSQSYWYTYKLPVNITRCGNFYGPGDLNYNRIIPGTILSVINNERPIIRSDGSYIRNYFYIKDAADGYITISENRDSVLGEAFNLGSEERYSVLEITNLVLKVMGSKLAPVVRNEVSNEIKEQYLSIKKVKETLNWKPKYKTEDALLETVSWYKKYVC</sequence>
<proteinExistence type="predicted"/>
<dbReference type="Proteomes" id="UP000230340">
    <property type="component" value="Unassembled WGS sequence"/>
</dbReference>
<dbReference type="Gene3D" id="3.40.50.720">
    <property type="entry name" value="NAD(P)-binding Rossmann-like Domain"/>
    <property type="match status" value="1"/>
</dbReference>
<dbReference type="EMBL" id="PEYT01000007">
    <property type="protein sequence ID" value="PIS23246.1"/>
    <property type="molecule type" value="Genomic_DNA"/>
</dbReference>
<comment type="caution">
    <text evidence="2">The sequence shown here is derived from an EMBL/GenBank/DDBJ whole genome shotgun (WGS) entry which is preliminary data.</text>
</comment>
<evidence type="ECO:0000259" key="1">
    <source>
        <dbReference type="Pfam" id="PF16363"/>
    </source>
</evidence>
<reference evidence="3" key="1">
    <citation type="submission" date="2017-09" db="EMBL/GenBank/DDBJ databases">
        <title>Depth-based differentiation of microbial function through sediment-hosted aquifers and enrichment of novel symbionts in the deep terrestrial subsurface.</title>
        <authorList>
            <person name="Probst A.J."/>
            <person name="Ladd B."/>
            <person name="Jarett J.K."/>
            <person name="Geller-Mcgrath D.E."/>
            <person name="Sieber C.M.K."/>
            <person name="Emerson J.B."/>
            <person name="Anantharaman K."/>
            <person name="Thomas B.C."/>
            <person name="Malmstrom R."/>
            <person name="Stieglmeier M."/>
            <person name="Klingl A."/>
            <person name="Woyke T."/>
            <person name="Ryan C.M."/>
            <person name="Banfield J.F."/>
        </authorList>
    </citation>
    <scope>NUCLEOTIDE SEQUENCE [LARGE SCALE GENOMIC DNA]</scope>
</reference>
<evidence type="ECO:0000313" key="2">
    <source>
        <dbReference type="EMBL" id="PIS23246.1"/>
    </source>
</evidence>
<dbReference type="InterPro" id="IPR016040">
    <property type="entry name" value="NAD(P)-bd_dom"/>
</dbReference>
<dbReference type="InterPro" id="IPR036291">
    <property type="entry name" value="NAD(P)-bd_dom_sf"/>
</dbReference>
<name>A0A2H0XE84_UNCKA</name>
<dbReference type="AlphaFoldDB" id="A0A2H0XE84"/>
<protein>
    <submittedName>
        <fullName evidence="2">Sugar dehydratase</fullName>
    </submittedName>
</protein>
<feature type="domain" description="NAD(P)-binding" evidence="1">
    <location>
        <begin position="13"/>
        <end position="311"/>
    </location>
</feature>
<dbReference type="PANTHER" id="PTHR43000">
    <property type="entry name" value="DTDP-D-GLUCOSE 4,6-DEHYDRATASE-RELATED"/>
    <property type="match status" value="1"/>
</dbReference>
<dbReference type="Pfam" id="PF16363">
    <property type="entry name" value="GDP_Man_Dehyd"/>
    <property type="match status" value="1"/>
</dbReference>
<dbReference type="SUPFAM" id="SSF51735">
    <property type="entry name" value="NAD(P)-binding Rossmann-fold domains"/>
    <property type="match status" value="1"/>
</dbReference>
<evidence type="ECO:0000313" key="3">
    <source>
        <dbReference type="Proteomes" id="UP000230340"/>
    </source>
</evidence>
<organism evidence="2 3">
    <name type="scientific">candidate division WWE3 bacterium CG08_land_8_20_14_0_20_40_13</name>
    <dbReference type="NCBI Taxonomy" id="1975084"/>
    <lineage>
        <taxon>Bacteria</taxon>
        <taxon>Katanobacteria</taxon>
    </lineage>
</organism>
<accession>A0A2H0XE84</accession>
<dbReference type="Gene3D" id="3.90.25.10">
    <property type="entry name" value="UDP-galactose 4-epimerase, domain 1"/>
    <property type="match status" value="1"/>
</dbReference>
<gene>
    <name evidence="2" type="ORF">COT49_01130</name>
</gene>